<dbReference type="InterPro" id="IPR001737">
    <property type="entry name" value="KsgA/Erm"/>
</dbReference>
<feature type="compositionally biased region" description="Basic and acidic residues" evidence="11">
    <location>
        <begin position="1322"/>
        <end position="1339"/>
    </location>
</feature>
<dbReference type="SMART" id="SM00360">
    <property type="entry name" value="RRM"/>
    <property type="match status" value="2"/>
</dbReference>
<evidence type="ECO:0000256" key="11">
    <source>
        <dbReference type="SAM" id="MobiDB-lite"/>
    </source>
</evidence>
<evidence type="ECO:0000259" key="13">
    <source>
        <dbReference type="PROSITE" id="PS50600"/>
    </source>
</evidence>
<dbReference type="Pfam" id="PF00398">
    <property type="entry name" value="RrnaAD"/>
    <property type="match status" value="1"/>
</dbReference>
<dbReference type="InterPro" id="IPR000504">
    <property type="entry name" value="RRM_dom"/>
</dbReference>
<dbReference type="FunFam" id="1.10.8.100:FF:000001">
    <property type="entry name" value="Ribosomal RNA small subunit methyltransferase A"/>
    <property type="match status" value="1"/>
</dbReference>
<dbReference type="GO" id="GO:0008234">
    <property type="term" value="F:cysteine-type peptidase activity"/>
    <property type="evidence" value="ECO:0007669"/>
    <property type="project" value="UniProtKB-KW"/>
</dbReference>
<organism evidence="14 15">
    <name type="scientific">Miscanthus lutarioriparius</name>
    <dbReference type="NCBI Taxonomy" id="422564"/>
    <lineage>
        <taxon>Eukaryota</taxon>
        <taxon>Viridiplantae</taxon>
        <taxon>Streptophyta</taxon>
        <taxon>Embryophyta</taxon>
        <taxon>Tracheophyta</taxon>
        <taxon>Spermatophyta</taxon>
        <taxon>Magnoliopsida</taxon>
        <taxon>Liliopsida</taxon>
        <taxon>Poales</taxon>
        <taxon>Poaceae</taxon>
        <taxon>PACMAD clade</taxon>
        <taxon>Panicoideae</taxon>
        <taxon>Andropogonodae</taxon>
        <taxon>Andropogoneae</taxon>
        <taxon>Saccharinae</taxon>
        <taxon>Miscanthus</taxon>
    </lineage>
</organism>
<dbReference type="PROSITE" id="PS50102">
    <property type="entry name" value="RRM"/>
    <property type="match status" value="2"/>
</dbReference>
<evidence type="ECO:0000256" key="1">
    <source>
        <dbReference type="ARBA" id="ARBA00005234"/>
    </source>
</evidence>
<dbReference type="PANTHER" id="PTHR46915">
    <property type="entry name" value="UBIQUITIN-LIKE PROTEASE 4-RELATED"/>
    <property type="match status" value="1"/>
</dbReference>
<dbReference type="GO" id="GO:0000179">
    <property type="term" value="F:rRNA (adenine-N6,N6-)-dimethyltransferase activity"/>
    <property type="evidence" value="ECO:0007669"/>
    <property type="project" value="UniProtKB-UniRule"/>
</dbReference>
<dbReference type="InterPro" id="IPR012677">
    <property type="entry name" value="Nucleotide-bd_a/b_plait_sf"/>
</dbReference>
<proteinExistence type="inferred from homology"/>
<keyword evidence="8" id="KW-0788">Thiol protease</keyword>
<keyword evidence="7" id="KW-0378">Hydrolase</keyword>
<dbReference type="NCBIfam" id="TIGR00755">
    <property type="entry name" value="ksgA"/>
    <property type="match status" value="1"/>
</dbReference>
<dbReference type="Gene3D" id="3.30.310.130">
    <property type="entry name" value="Ubiquitin-related"/>
    <property type="match status" value="1"/>
</dbReference>
<feature type="region of interest" description="Disordered" evidence="11">
    <location>
        <begin position="504"/>
        <end position="533"/>
    </location>
</feature>
<feature type="domain" description="RRM" evidence="12">
    <location>
        <begin position="1217"/>
        <end position="1288"/>
    </location>
</feature>
<dbReference type="InterPro" id="IPR011530">
    <property type="entry name" value="rRNA_adenine_dimethylase"/>
</dbReference>
<evidence type="ECO:0000256" key="10">
    <source>
        <dbReference type="PROSITE-ProRule" id="PRU01026"/>
    </source>
</evidence>
<feature type="region of interest" description="Disordered" evidence="11">
    <location>
        <begin position="1288"/>
        <end position="1417"/>
    </location>
</feature>
<dbReference type="PROSITE" id="PS51689">
    <property type="entry name" value="SAM_RNA_A_N6_MT"/>
    <property type="match status" value="1"/>
</dbReference>
<feature type="domain" description="Ubiquitin-like protease family profile" evidence="13">
    <location>
        <begin position="277"/>
        <end position="456"/>
    </location>
</feature>
<feature type="binding site" evidence="10">
    <location>
        <position position="877"/>
    </location>
    <ligand>
        <name>S-adenosyl-L-methionine</name>
        <dbReference type="ChEBI" id="CHEBI:59789"/>
    </ligand>
</feature>
<evidence type="ECO:0000256" key="5">
    <source>
        <dbReference type="ARBA" id="ARBA00022679"/>
    </source>
</evidence>
<evidence type="ECO:0000313" key="14">
    <source>
        <dbReference type="EMBL" id="CAD6252093.1"/>
    </source>
</evidence>
<dbReference type="PANTHER" id="PTHR46915:SF1">
    <property type="entry name" value="UBIQUITIN-LIKE PROTEASE FAMILY PROFILE DOMAIN-CONTAINING PROTEIN"/>
    <property type="match status" value="1"/>
</dbReference>
<evidence type="ECO:0000313" key="15">
    <source>
        <dbReference type="Proteomes" id="UP000604825"/>
    </source>
</evidence>
<feature type="region of interest" description="Disordered" evidence="11">
    <location>
        <begin position="161"/>
        <end position="189"/>
    </location>
</feature>
<dbReference type="InterPro" id="IPR029063">
    <property type="entry name" value="SAM-dependent_MTases_sf"/>
</dbReference>
<keyword evidence="4" id="KW-0645">Protease</keyword>
<comment type="similarity">
    <text evidence="1">Belongs to the peptidase C48 family.</text>
</comment>
<dbReference type="InterPro" id="IPR035979">
    <property type="entry name" value="RBD_domain_sf"/>
</dbReference>
<dbReference type="PROSITE" id="PS50600">
    <property type="entry name" value="ULP_PROTEASE"/>
    <property type="match status" value="1"/>
</dbReference>
<evidence type="ECO:0000256" key="3">
    <source>
        <dbReference type="ARBA" id="ARBA00022603"/>
    </source>
</evidence>
<dbReference type="GO" id="GO:0006508">
    <property type="term" value="P:proteolysis"/>
    <property type="evidence" value="ECO:0007669"/>
    <property type="project" value="UniProtKB-KW"/>
</dbReference>
<evidence type="ECO:0008006" key="16">
    <source>
        <dbReference type="Google" id="ProtNLM"/>
    </source>
</evidence>
<feature type="compositionally biased region" description="Basic and acidic residues" evidence="11">
    <location>
        <begin position="1288"/>
        <end position="1311"/>
    </location>
</feature>
<keyword evidence="5 10" id="KW-0808">Transferase</keyword>
<evidence type="ECO:0000259" key="12">
    <source>
        <dbReference type="PROSITE" id="PS50102"/>
    </source>
</evidence>
<keyword evidence="6 10" id="KW-0949">S-adenosyl-L-methionine</keyword>
<dbReference type="CDD" id="cd12234">
    <property type="entry name" value="RRM1_AtRSp31_like"/>
    <property type="match status" value="1"/>
</dbReference>
<dbReference type="GO" id="GO:0003723">
    <property type="term" value="F:RNA binding"/>
    <property type="evidence" value="ECO:0007669"/>
    <property type="project" value="UniProtKB-UniRule"/>
</dbReference>
<dbReference type="InterPro" id="IPR020596">
    <property type="entry name" value="rRNA_Ade_Mease_Trfase_CS"/>
</dbReference>
<protein>
    <recommendedName>
        <fullName evidence="16">rRNA adenine N(6)-methyltransferase</fullName>
    </recommendedName>
</protein>
<dbReference type="Gene3D" id="1.10.418.20">
    <property type="match status" value="1"/>
</dbReference>
<comment type="caution">
    <text evidence="14">The sequence shown here is derived from an EMBL/GenBank/DDBJ whole genome shotgun (WGS) entry which is preliminary data.</text>
</comment>
<feature type="binding site" evidence="10">
    <location>
        <position position="852"/>
    </location>
    <ligand>
        <name>S-adenosyl-L-methionine</name>
        <dbReference type="ChEBI" id="CHEBI:59789"/>
    </ligand>
</feature>
<dbReference type="InterPro" id="IPR038765">
    <property type="entry name" value="Papain-like_cys_pep_sf"/>
</dbReference>
<comment type="similarity">
    <text evidence="10">Belongs to the class I-like SAM-binding methyltransferase superfamily. rRNA adenine N(6)-methyltransferase family.</text>
</comment>
<accession>A0A811PZJ9</accession>
<dbReference type="Gene3D" id="3.40.50.150">
    <property type="entry name" value="Vaccinia Virus protein VP39"/>
    <property type="match status" value="1"/>
</dbReference>
<dbReference type="SUPFAM" id="SSF54001">
    <property type="entry name" value="Cysteine proteinases"/>
    <property type="match status" value="1"/>
</dbReference>
<dbReference type="GO" id="GO:0016926">
    <property type="term" value="P:protein desumoylation"/>
    <property type="evidence" value="ECO:0007669"/>
    <property type="project" value="UniProtKB-ARBA"/>
</dbReference>
<dbReference type="Pfam" id="PF02902">
    <property type="entry name" value="Peptidase_C48"/>
    <property type="match status" value="1"/>
</dbReference>
<evidence type="ECO:0000256" key="9">
    <source>
        <dbReference type="ARBA" id="ARBA00022884"/>
    </source>
</evidence>
<keyword evidence="2" id="KW-0698">rRNA processing</keyword>
<dbReference type="Proteomes" id="UP000604825">
    <property type="component" value="Unassembled WGS sequence"/>
</dbReference>
<keyword evidence="9 10" id="KW-0694">RNA-binding</keyword>
<feature type="compositionally biased region" description="Basic and acidic residues" evidence="11">
    <location>
        <begin position="516"/>
        <end position="527"/>
    </location>
</feature>
<dbReference type="EMBL" id="CAJGYO010000008">
    <property type="protein sequence ID" value="CAD6252093.1"/>
    <property type="molecule type" value="Genomic_DNA"/>
</dbReference>
<dbReference type="Pfam" id="PF00076">
    <property type="entry name" value="RRM_1"/>
    <property type="match status" value="2"/>
</dbReference>
<dbReference type="PROSITE" id="PS01131">
    <property type="entry name" value="RRNA_A_DIMETH"/>
    <property type="match status" value="1"/>
</dbReference>
<dbReference type="OrthoDB" id="442460at2759"/>
<sequence>MGRIEIDWKDVFVSSPSRDREVDVCFASPSSAPRASAAKAAATRARALGVAKALSGDERRRGSPDSHHRRKFGTLRDDVDWCVAERRTAAYGGDGARRRPVTRAAAKAADGRGQDAHTASKAVFDFSQEDEQSVREGNRFCSRLPPIQKNKYGKLPLNTLKSQGRAGKRNPISVDKMYSSQPSSTSLSAKRTHAIDPEVSDHEKCQKVESSLHRRFSKRRKEQLQNSSSVYSRKVQDVVLLDDEDMKPEEEVNCEMSDRRNEPKIYYYPSRDNRESVELTRSDIKCLDPGVYLSSPVINFYIQYIKRNRLCTEDFRDKFYIFNTYFYGKLEEALHCPDEFSKLRRWWKGVNILNKAYIILPIHGTAHWSLVIICIPAKESISGPIILHLDSLAMHPSTKILNTVERYLEKEWRQLSSILGTTWKDLKSNIHKESVEVHTNNEYDCGIFMLYYIERFIEEAPERFTIDKLDMFGRSWFKPEEASDLRQRIRELLLEEFESAKLDDALSGADASDPDDSTKEGELKADAPSDSSEMVVEVVGGLGSTVKSNEGIKVVASEEASGESGDAGKSTEGIVAASEEKSIEGVNVAEPEEASEESRDASKSIGGINVVESDEASREFGETGKTNKGTKVAVSEGASVSGYTDNSMEDISDSEVAVLDKAPTSSYKRKRKTTSGESVDAGKSIEGINDSEPEEASEEYRDAGKSIGGINVAESDEASVEFGEAGKINKGTKVAVSEGASAESGHADKIVEDISDSEVSVLDKAPTISYKREKKATACVLSEAASFSDSVKDEEGTVKADSGSSKAEKEGDLIVIASPERSEGNDEIIGSSRIPDVVCDSCDSDTDATNYMLSSKVNEELVAAARVEEGDVVLEIGPGTGSLTAALLQAGATVFAVEKDKHMATLVKDRFGSTEQLKVIEDDITKFHIRSHFLPLMKEKYYATKKLAKVVSNLPFNVSTEVVKLLLPMGDVFSVVALMLQDETAVRLADASIQIPEYRPINVFVNFYSKPEYKFRVDRENFFPRPKVDGAVISFKLKNAEEYPPVSSPKSFFSMVNSAFMGKRKMLRKSLQYLCSSSEIEAALDNIGLPVTARPSDLILDDFVRLHNHLAKVPSAQLPQHRMRPVFCGNLDYDVRISEIERLFGKYGRVERVDLKTGFAFVYMEDERDAEDAIHRLDGIDFGRKGRRIRVEWTKEDRTAGRKGSSRRSPTNARQTKTLFVINFDPINTRIRDLERHFDKYGRVANVRIKKNFAFVQFEVQEDATRALEGTNGSHFMDRVISVEYALRDDDEKGERGNGYSPDRRGRERSPGRRRSPSPYGRGRERGSPDYGRSKERGSPDYGRGGRSPDNGRVGHSPDNGRGVSPINGGRGDHGRGGRSPDYDRERREASPRRERREASPGYDRSPSRSPGRDERD</sequence>
<keyword evidence="3 10" id="KW-0489">Methyltransferase</keyword>
<reference evidence="14" key="1">
    <citation type="submission" date="2020-10" db="EMBL/GenBank/DDBJ databases">
        <authorList>
            <person name="Han B."/>
            <person name="Lu T."/>
            <person name="Zhao Q."/>
            <person name="Huang X."/>
            <person name="Zhao Y."/>
        </authorList>
    </citation>
    <scope>NUCLEOTIDE SEQUENCE</scope>
</reference>
<evidence type="ECO:0000256" key="8">
    <source>
        <dbReference type="ARBA" id="ARBA00022807"/>
    </source>
</evidence>
<dbReference type="SUPFAM" id="SSF53335">
    <property type="entry name" value="S-adenosyl-L-methionine-dependent methyltransferases"/>
    <property type="match status" value="1"/>
</dbReference>
<dbReference type="Gene3D" id="3.30.70.330">
    <property type="match status" value="2"/>
</dbReference>
<evidence type="ECO:0000256" key="4">
    <source>
        <dbReference type="ARBA" id="ARBA00022670"/>
    </source>
</evidence>
<feature type="binding site" evidence="10">
    <location>
        <position position="850"/>
    </location>
    <ligand>
        <name>S-adenosyl-L-methionine</name>
        <dbReference type="ChEBI" id="CHEBI:59789"/>
    </ligand>
</feature>
<feature type="binding site" evidence="10">
    <location>
        <position position="898"/>
    </location>
    <ligand>
        <name>S-adenosyl-L-methionine</name>
        <dbReference type="ChEBI" id="CHEBI:59789"/>
    </ligand>
</feature>
<evidence type="ECO:0000256" key="2">
    <source>
        <dbReference type="ARBA" id="ARBA00022552"/>
    </source>
</evidence>
<dbReference type="SMART" id="SM00650">
    <property type="entry name" value="rADc"/>
    <property type="match status" value="1"/>
</dbReference>
<feature type="compositionally biased region" description="Polar residues" evidence="11">
    <location>
        <begin position="178"/>
        <end position="189"/>
    </location>
</feature>
<evidence type="ECO:0000256" key="7">
    <source>
        <dbReference type="ARBA" id="ARBA00022801"/>
    </source>
</evidence>
<dbReference type="InterPro" id="IPR020598">
    <property type="entry name" value="rRNA_Ade_methylase_Trfase_N"/>
</dbReference>
<keyword evidence="15" id="KW-1185">Reference proteome</keyword>
<evidence type="ECO:0000256" key="6">
    <source>
        <dbReference type="ARBA" id="ARBA00022691"/>
    </source>
</evidence>
<feature type="binding site" evidence="10">
    <location>
        <position position="923"/>
    </location>
    <ligand>
        <name>S-adenosyl-L-methionine</name>
        <dbReference type="ChEBI" id="CHEBI:59789"/>
    </ligand>
</feature>
<feature type="compositionally biased region" description="Basic and acidic residues" evidence="11">
    <location>
        <begin position="1371"/>
        <end position="1399"/>
    </location>
</feature>
<gene>
    <name evidence="14" type="ORF">NCGR_LOCUS35821</name>
</gene>
<dbReference type="SUPFAM" id="SSF54928">
    <property type="entry name" value="RNA-binding domain, RBD"/>
    <property type="match status" value="1"/>
</dbReference>
<dbReference type="InterPro" id="IPR003653">
    <property type="entry name" value="Peptidase_C48_C"/>
</dbReference>
<dbReference type="Gene3D" id="1.10.8.100">
    <property type="entry name" value="Ribosomal RNA adenine dimethylase-like, domain 2"/>
    <property type="match status" value="1"/>
</dbReference>
<feature type="domain" description="RRM" evidence="12">
    <location>
        <begin position="1124"/>
        <end position="1196"/>
    </location>
</feature>
<feature type="binding site" evidence="10">
    <location>
        <position position="953"/>
    </location>
    <ligand>
        <name>S-adenosyl-L-methionine</name>
        <dbReference type="ChEBI" id="CHEBI:59789"/>
    </ligand>
</feature>
<feature type="region of interest" description="Disordered" evidence="11">
    <location>
        <begin position="557"/>
        <end position="708"/>
    </location>
</feature>
<name>A0A811PZJ9_9POAL</name>
<dbReference type="InterPro" id="IPR023165">
    <property type="entry name" value="rRNA_Ade_diMease-like_C"/>
</dbReference>